<evidence type="ECO:0000313" key="7">
    <source>
        <dbReference type="Proteomes" id="UP000295560"/>
    </source>
</evidence>
<keyword evidence="7" id="KW-1185">Reference proteome</keyword>
<dbReference type="PANTHER" id="PTHR37307">
    <property type="entry name" value="CELL DIVISION PROTEIN WHIA-RELATED"/>
    <property type="match status" value="1"/>
</dbReference>
<proteinExistence type="predicted"/>
<dbReference type="AlphaFoldDB" id="A0A4R1HHN3"/>
<evidence type="ECO:0000259" key="5">
    <source>
        <dbReference type="Pfam" id="PF14527"/>
    </source>
</evidence>
<reference evidence="6 7" key="1">
    <citation type="submission" date="2019-03" db="EMBL/GenBank/DDBJ databases">
        <title>Sequencing the genomes of 1000 actinobacteria strains.</title>
        <authorList>
            <person name="Klenk H.-P."/>
        </authorList>
    </citation>
    <scope>NUCLEOTIDE SEQUENCE [LARGE SCALE GENOMIC DNA]</scope>
    <source>
        <strain evidence="6 7">DSM 44969</strain>
    </source>
</reference>
<name>A0A4R1HHN3_PSEEN</name>
<organism evidence="6 7">
    <name type="scientific">Pseudonocardia endophytica</name>
    <dbReference type="NCBI Taxonomy" id="401976"/>
    <lineage>
        <taxon>Bacteria</taxon>
        <taxon>Bacillati</taxon>
        <taxon>Actinomycetota</taxon>
        <taxon>Actinomycetes</taxon>
        <taxon>Pseudonocardiales</taxon>
        <taxon>Pseudonocardiaceae</taxon>
        <taxon>Pseudonocardia</taxon>
    </lineage>
</organism>
<feature type="domain" description="WhiA LAGLIDADG-like" evidence="5">
    <location>
        <begin position="129"/>
        <end position="203"/>
    </location>
</feature>
<dbReference type="PANTHER" id="PTHR37307:SF1">
    <property type="entry name" value="CELL DIVISION PROTEIN WHIA-RELATED"/>
    <property type="match status" value="1"/>
</dbReference>
<comment type="caution">
    <text evidence="6">The sequence shown here is derived from an EMBL/GenBank/DDBJ whole genome shotgun (WGS) entry which is preliminary data.</text>
</comment>
<protein>
    <submittedName>
        <fullName evidence="6">Uncharacterized protein</fullName>
    </submittedName>
</protein>
<gene>
    <name evidence="6" type="ORF">EV378_5238</name>
</gene>
<dbReference type="Pfam" id="PF02650">
    <property type="entry name" value="HTH_WhiA"/>
    <property type="match status" value="1"/>
</dbReference>
<feature type="domain" description="Sporulation regulator WhiA C-terminal" evidence="4">
    <location>
        <begin position="224"/>
        <end position="297"/>
    </location>
</feature>
<dbReference type="InterPro" id="IPR003802">
    <property type="entry name" value="Sporulation_regulator_WhiA"/>
</dbReference>
<dbReference type="GO" id="GO:0043937">
    <property type="term" value="P:regulation of sporulation"/>
    <property type="evidence" value="ECO:0007669"/>
    <property type="project" value="InterPro"/>
</dbReference>
<evidence type="ECO:0000313" key="6">
    <source>
        <dbReference type="EMBL" id="TCK21258.1"/>
    </source>
</evidence>
<dbReference type="GO" id="GO:0003677">
    <property type="term" value="F:DNA binding"/>
    <property type="evidence" value="ECO:0007669"/>
    <property type="project" value="UniProtKB-KW"/>
</dbReference>
<keyword evidence="2" id="KW-0238">DNA-binding</keyword>
<dbReference type="Proteomes" id="UP000295560">
    <property type="component" value="Unassembled WGS sequence"/>
</dbReference>
<dbReference type="Pfam" id="PF14527">
    <property type="entry name" value="LAGLIDADG_WhiA"/>
    <property type="match status" value="1"/>
</dbReference>
<evidence type="ECO:0000256" key="2">
    <source>
        <dbReference type="ARBA" id="ARBA00023125"/>
    </source>
</evidence>
<dbReference type="InterPro" id="IPR023054">
    <property type="entry name" value="Sporulation_regulator_WhiA_C"/>
</dbReference>
<dbReference type="InterPro" id="IPR027434">
    <property type="entry name" value="Homing_endonucl"/>
</dbReference>
<evidence type="ECO:0000259" key="4">
    <source>
        <dbReference type="Pfam" id="PF02650"/>
    </source>
</evidence>
<evidence type="ECO:0000256" key="1">
    <source>
        <dbReference type="ARBA" id="ARBA00022618"/>
    </source>
</evidence>
<dbReference type="RefSeq" id="WP_132430026.1">
    <property type="nucleotide sequence ID" value="NZ_SMFZ01000002.1"/>
</dbReference>
<keyword evidence="3" id="KW-0131">Cell cycle</keyword>
<keyword evidence="1" id="KW-0132">Cell division</keyword>
<dbReference type="Gene3D" id="3.10.28.10">
    <property type="entry name" value="Homing endonucleases"/>
    <property type="match status" value="1"/>
</dbReference>
<sequence length="314" mass="32473">MLDPVTTTAMLVDELARADAGRPPARHVEIATMLRIAGDVSTAGGRTTIRAEFGVPEVATRLRDGIASMYGRGGIVETIAGPEGTLRCGVRVVAPGTDLARATGLVDRNGLPVAGFPVVSSADATTAAAVWRGALLAGGGVGWWRGRAQVQVVCPGQDVALALVGAARVLGVAVRDRETADRHQVLVRDPDSLTMLLRATGAPVTADAVRGPDGPVAPIGVDELDARNAERAASAGAAAAERARRALDVLGDAAPESLREAGRLRAARADLSLAQLGRLADPPLSRDALAARLQRLFAAAEQTARIPEQTRPDR</sequence>
<dbReference type="EMBL" id="SMFZ01000002">
    <property type="protein sequence ID" value="TCK21258.1"/>
    <property type="molecule type" value="Genomic_DNA"/>
</dbReference>
<accession>A0A4R1HHN3</accession>
<dbReference type="OrthoDB" id="3573842at2"/>
<evidence type="ECO:0000256" key="3">
    <source>
        <dbReference type="ARBA" id="ARBA00023306"/>
    </source>
</evidence>
<dbReference type="InterPro" id="IPR039518">
    <property type="entry name" value="WhiA_LAGLIDADG_dom"/>
</dbReference>
<dbReference type="GO" id="GO:0051301">
    <property type="term" value="P:cell division"/>
    <property type="evidence" value="ECO:0007669"/>
    <property type="project" value="UniProtKB-KW"/>
</dbReference>
<dbReference type="NCBIfam" id="TIGR00647">
    <property type="entry name" value="DNA_bind_WhiA"/>
    <property type="match status" value="1"/>
</dbReference>